<evidence type="ECO:0000313" key="5">
    <source>
        <dbReference type="EMBL" id="KAK6293961.1"/>
    </source>
</evidence>
<evidence type="ECO:0000256" key="4">
    <source>
        <dbReference type="SAM" id="Phobius"/>
    </source>
</evidence>
<keyword evidence="4" id="KW-0812">Transmembrane</keyword>
<keyword evidence="3" id="KW-0106">Calcium</keyword>
<keyword evidence="2" id="KW-0479">Metal-binding</keyword>
<dbReference type="PANTHER" id="PTHR45911:SF2">
    <property type="entry name" value="MULTIPLE C2 AND TRANSMEMBRANE DOMAIN-CONTAINING PROTEIN 2"/>
    <property type="match status" value="1"/>
</dbReference>
<keyword evidence="4" id="KW-0472">Membrane</keyword>
<dbReference type="GO" id="GO:0046928">
    <property type="term" value="P:regulation of neurotransmitter secretion"/>
    <property type="evidence" value="ECO:0007669"/>
    <property type="project" value="TreeGrafter"/>
</dbReference>
<accession>A0AAN8QBT4</accession>
<sequence>MYCVPFLILVTVTVITYFIPVRYILLIWGINKFTKKLRAPYAIDNNEVFDFLRRVPSDVHKVQYSELKTVSAQSPLRRKRTIERR</sequence>
<dbReference type="PANTHER" id="PTHR45911">
    <property type="entry name" value="C2 DOMAIN-CONTAINING PROTEIN"/>
    <property type="match status" value="1"/>
</dbReference>
<dbReference type="AlphaFoldDB" id="A0AAN8QBT4"/>
<dbReference type="GO" id="GO:0005509">
    <property type="term" value="F:calcium ion binding"/>
    <property type="evidence" value="ECO:0007669"/>
    <property type="project" value="TreeGrafter"/>
</dbReference>
<dbReference type="Proteomes" id="UP001356427">
    <property type="component" value="Unassembled WGS sequence"/>
</dbReference>
<dbReference type="GO" id="GO:0030672">
    <property type="term" value="C:synaptic vesicle membrane"/>
    <property type="evidence" value="ECO:0007669"/>
    <property type="project" value="TreeGrafter"/>
</dbReference>
<reference evidence="5 6" key="1">
    <citation type="submission" date="2021-04" db="EMBL/GenBank/DDBJ databases">
        <authorList>
            <person name="De Guttry C."/>
            <person name="Zahm M."/>
            <person name="Klopp C."/>
            <person name="Cabau C."/>
            <person name="Louis A."/>
            <person name="Berthelot C."/>
            <person name="Parey E."/>
            <person name="Roest Crollius H."/>
            <person name="Montfort J."/>
            <person name="Robinson-Rechavi M."/>
            <person name="Bucao C."/>
            <person name="Bouchez O."/>
            <person name="Gislard M."/>
            <person name="Lluch J."/>
            <person name="Milhes M."/>
            <person name="Lampietro C."/>
            <person name="Lopez Roques C."/>
            <person name="Donnadieu C."/>
            <person name="Braasch I."/>
            <person name="Desvignes T."/>
            <person name="Postlethwait J."/>
            <person name="Bobe J."/>
            <person name="Wedekind C."/>
            <person name="Guiguen Y."/>
        </authorList>
    </citation>
    <scope>NUCLEOTIDE SEQUENCE [LARGE SCALE GENOMIC DNA]</scope>
    <source>
        <strain evidence="5">Cs_M1</strain>
        <tissue evidence="5">Blood</tissue>
    </source>
</reference>
<name>A0AAN8QBT4_9TELE</name>
<organism evidence="5 6">
    <name type="scientific">Coregonus suidteri</name>
    <dbReference type="NCBI Taxonomy" id="861788"/>
    <lineage>
        <taxon>Eukaryota</taxon>
        <taxon>Metazoa</taxon>
        <taxon>Chordata</taxon>
        <taxon>Craniata</taxon>
        <taxon>Vertebrata</taxon>
        <taxon>Euteleostomi</taxon>
        <taxon>Actinopterygii</taxon>
        <taxon>Neopterygii</taxon>
        <taxon>Teleostei</taxon>
        <taxon>Protacanthopterygii</taxon>
        <taxon>Salmoniformes</taxon>
        <taxon>Salmonidae</taxon>
        <taxon>Coregoninae</taxon>
        <taxon>Coregonus</taxon>
    </lineage>
</organism>
<protein>
    <submittedName>
        <fullName evidence="5">Uncharacterized protein</fullName>
    </submittedName>
</protein>
<feature type="transmembrane region" description="Helical" evidence="4">
    <location>
        <begin position="6"/>
        <end position="28"/>
    </location>
</feature>
<comment type="similarity">
    <text evidence="1">Belongs to the MCTP family.</text>
</comment>
<evidence type="ECO:0000313" key="6">
    <source>
        <dbReference type="Proteomes" id="UP001356427"/>
    </source>
</evidence>
<keyword evidence="6" id="KW-1185">Reference proteome</keyword>
<evidence type="ECO:0000256" key="1">
    <source>
        <dbReference type="ARBA" id="ARBA00007923"/>
    </source>
</evidence>
<comment type="caution">
    <text evidence="5">The sequence shown here is derived from an EMBL/GenBank/DDBJ whole genome shotgun (WGS) entry which is preliminary data.</text>
</comment>
<evidence type="ECO:0000256" key="2">
    <source>
        <dbReference type="ARBA" id="ARBA00022723"/>
    </source>
</evidence>
<gene>
    <name evidence="5" type="ORF">J4Q44_G00347910</name>
</gene>
<evidence type="ECO:0000256" key="3">
    <source>
        <dbReference type="ARBA" id="ARBA00022837"/>
    </source>
</evidence>
<keyword evidence="4" id="KW-1133">Transmembrane helix</keyword>
<proteinExistence type="inferred from homology"/>
<dbReference type="EMBL" id="JAGTTL010000035">
    <property type="protein sequence ID" value="KAK6293961.1"/>
    <property type="molecule type" value="Genomic_DNA"/>
</dbReference>